<accession>A0A2R5FDM7</accession>
<dbReference type="GO" id="GO:0005737">
    <property type="term" value="C:cytoplasm"/>
    <property type="evidence" value="ECO:0007669"/>
    <property type="project" value="TreeGrafter"/>
</dbReference>
<dbReference type="Pfam" id="PF00355">
    <property type="entry name" value="Rieske"/>
    <property type="match status" value="1"/>
</dbReference>
<dbReference type="RefSeq" id="WP_109006794.1">
    <property type="nucleotide sequence ID" value="NZ_BDUD01000001.1"/>
</dbReference>
<comment type="caution">
    <text evidence="7">The sequence shown here is derived from an EMBL/GenBank/DDBJ whole genome shotgun (WGS) entry which is preliminary data.</text>
</comment>
<dbReference type="AlphaFoldDB" id="A0A2R5FDM7"/>
<evidence type="ECO:0000313" key="7">
    <source>
        <dbReference type="EMBL" id="GBG16426.1"/>
    </source>
</evidence>
<evidence type="ECO:0000256" key="3">
    <source>
        <dbReference type="ARBA" id="ARBA00022946"/>
    </source>
</evidence>
<evidence type="ECO:0000256" key="5">
    <source>
        <dbReference type="ARBA" id="ARBA00023014"/>
    </source>
</evidence>
<keyword evidence="2" id="KW-0479">Metal-binding</keyword>
<evidence type="ECO:0000313" key="8">
    <source>
        <dbReference type="Proteomes" id="UP000245124"/>
    </source>
</evidence>
<name>A0A2R5FDM7_NOSCO</name>
<keyword evidence="1" id="KW-0001">2Fe-2S</keyword>
<feature type="domain" description="Rieske" evidence="6">
    <location>
        <begin position="32"/>
        <end position="137"/>
    </location>
</feature>
<dbReference type="GO" id="GO:0046872">
    <property type="term" value="F:metal ion binding"/>
    <property type="evidence" value="ECO:0007669"/>
    <property type="project" value="UniProtKB-KW"/>
</dbReference>
<dbReference type="InterPro" id="IPR050584">
    <property type="entry name" value="Cholesterol_7-desaturase"/>
</dbReference>
<dbReference type="OrthoDB" id="477744at2"/>
<sequence>MSLETETLQATSPTSTFETLEEKQEFNWRQYWYPVAFVQDLPDNRPYSFSLYDEPLVLFKNKDGQFICLTDRCPHRTAKLSDGQIIDGKIECLYHGWQFGSDGQCLHIPQLPADAKIPANACVQSFKVVERQGMIWVWAGEKETAVDENIPILPDLDKPGFVCADFILDLPYDQTYLIENVTDPAHVAISHHGTRGGSNRKNAQPLEIEVLESSAQGIRGRWRGINKSNEAWKYIDFVAPSLVLNNAYIEDRGWTFGLALYSIPLGKGRCRLLARGYRNFMTWGVKLRPRWLDHLNTNKILEQDLPLIAGQQSEIERLKTSLKELYLPLKTSDTLVVEYRKWLDKFGSSLPFYQGYSTSKNVENGELNPKPILLDRFSRHTLICHSCNRAYQVTNRVKQSCIGVAIALAAVAILADDSTIRIAAISLSIAAVVISAMTQTLKTHFERSYTRQPLSYGTLREQGSQKSKVKSQK</sequence>
<evidence type="ECO:0000256" key="1">
    <source>
        <dbReference type="ARBA" id="ARBA00022714"/>
    </source>
</evidence>
<reference evidence="7 8" key="1">
    <citation type="submission" date="2017-06" db="EMBL/GenBank/DDBJ databases">
        <title>Genome sequencing of cyanobaciteial culture collection at National Institute for Environmental Studies (NIES).</title>
        <authorList>
            <person name="Hirose Y."/>
            <person name="Shimura Y."/>
            <person name="Fujisawa T."/>
            <person name="Nakamura Y."/>
            <person name="Kawachi M."/>
        </authorList>
    </citation>
    <scope>NUCLEOTIDE SEQUENCE [LARGE SCALE GENOMIC DNA]</scope>
    <source>
        <strain evidence="7 8">NIES-4072</strain>
    </source>
</reference>
<dbReference type="InterPro" id="IPR017941">
    <property type="entry name" value="Rieske_2Fe-2S"/>
</dbReference>
<proteinExistence type="predicted"/>
<keyword evidence="8" id="KW-1185">Reference proteome</keyword>
<dbReference type="Gene3D" id="3.90.380.10">
    <property type="entry name" value="Naphthalene 1,2-dioxygenase Alpha Subunit, Chain A, domain 1"/>
    <property type="match status" value="1"/>
</dbReference>
<keyword evidence="5" id="KW-0411">Iron-sulfur</keyword>
<dbReference type="SUPFAM" id="SSF50022">
    <property type="entry name" value="ISP domain"/>
    <property type="match status" value="1"/>
</dbReference>
<organism evidence="7 8">
    <name type="scientific">Nostoc commune NIES-4072</name>
    <dbReference type="NCBI Taxonomy" id="2005467"/>
    <lineage>
        <taxon>Bacteria</taxon>
        <taxon>Bacillati</taxon>
        <taxon>Cyanobacteriota</taxon>
        <taxon>Cyanophyceae</taxon>
        <taxon>Nostocales</taxon>
        <taxon>Nostocaceae</taxon>
        <taxon>Nostoc</taxon>
    </lineage>
</organism>
<dbReference type="GO" id="GO:0010277">
    <property type="term" value="F:chlorophyllide a oxygenase activity"/>
    <property type="evidence" value="ECO:0007669"/>
    <property type="project" value="InterPro"/>
</dbReference>
<keyword evidence="4" id="KW-0408">Iron</keyword>
<dbReference type="GO" id="GO:0016705">
    <property type="term" value="F:oxidoreductase activity, acting on paired donors, with incorporation or reduction of molecular oxygen"/>
    <property type="evidence" value="ECO:0007669"/>
    <property type="project" value="UniProtKB-ARBA"/>
</dbReference>
<dbReference type="Pfam" id="PF08417">
    <property type="entry name" value="PaO"/>
    <property type="match status" value="1"/>
</dbReference>
<evidence type="ECO:0000256" key="2">
    <source>
        <dbReference type="ARBA" id="ARBA00022723"/>
    </source>
</evidence>
<evidence type="ECO:0000259" key="6">
    <source>
        <dbReference type="PROSITE" id="PS51296"/>
    </source>
</evidence>
<dbReference type="InterPro" id="IPR013626">
    <property type="entry name" value="PaO"/>
</dbReference>
<dbReference type="Proteomes" id="UP000245124">
    <property type="component" value="Unassembled WGS sequence"/>
</dbReference>
<evidence type="ECO:0000256" key="4">
    <source>
        <dbReference type="ARBA" id="ARBA00023004"/>
    </source>
</evidence>
<dbReference type="Gene3D" id="2.102.10.10">
    <property type="entry name" value="Rieske [2Fe-2S] iron-sulphur domain"/>
    <property type="match status" value="1"/>
</dbReference>
<dbReference type="PROSITE" id="PS51296">
    <property type="entry name" value="RIESKE"/>
    <property type="match status" value="1"/>
</dbReference>
<dbReference type="PANTHER" id="PTHR21266:SF29">
    <property type="entry name" value="PROTEIN TIC 55, CHLOROPLASTIC"/>
    <property type="match status" value="1"/>
</dbReference>
<keyword evidence="3" id="KW-0809">Transit peptide</keyword>
<dbReference type="PANTHER" id="PTHR21266">
    <property type="entry name" value="IRON-SULFUR DOMAIN CONTAINING PROTEIN"/>
    <property type="match status" value="1"/>
</dbReference>
<dbReference type="SUPFAM" id="SSF55961">
    <property type="entry name" value="Bet v1-like"/>
    <property type="match status" value="1"/>
</dbReference>
<dbReference type="EMBL" id="BDUD01000001">
    <property type="protein sequence ID" value="GBG16426.1"/>
    <property type="molecule type" value="Genomic_DNA"/>
</dbReference>
<gene>
    <name evidence="7" type="ORF">NIES4072_00720</name>
</gene>
<protein>
    <submittedName>
        <fullName evidence="7">Rieske [2Fe-2S] domain-containing protein</fullName>
    </submittedName>
</protein>
<dbReference type="GO" id="GO:0051537">
    <property type="term" value="F:2 iron, 2 sulfur cluster binding"/>
    <property type="evidence" value="ECO:0007669"/>
    <property type="project" value="UniProtKB-KW"/>
</dbReference>
<dbReference type="InterPro" id="IPR036922">
    <property type="entry name" value="Rieske_2Fe-2S_sf"/>
</dbReference>